<dbReference type="InterPro" id="IPR003251">
    <property type="entry name" value="Rr_diiron-bd_dom"/>
</dbReference>
<protein>
    <recommendedName>
        <fullName evidence="1">Rubrerythrin diiron-binding domain-containing protein</fullName>
    </recommendedName>
</protein>
<dbReference type="CDD" id="cd01045">
    <property type="entry name" value="Ferritin_like_AB"/>
    <property type="match status" value="1"/>
</dbReference>
<feature type="domain" description="Rubrerythrin diiron-binding" evidence="1">
    <location>
        <begin position="7"/>
        <end position="153"/>
    </location>
</feature>
<dbReference type="AlphaFoldDB" id="A0A382TZ37"/>
<name>A0A382TZ37_9ZZZZ</name>
<dbReference type="GO" id="GO:0016491">
    <property type="term" value="F:oxidoreductase activity"/>
    <property type="evidence" value="ECO:0007669"/>
    <property type="project" value="InterPro"/>
</dbReference>
<organism evidence="2">
    <name type="scientific">marine metagenome</name>
    <dbReference type="NCBI Taxonomy" id="408172"/>
    <lineage>
        <taxon>unclassified sequences</taxon>
        <taxon>metagenomes</taxon>
        <taxon>ecological metagenomes</taxon>
    </lineage>
</organism>
<gene>
    <name evidence="2" type="ORF">METZ01_LOCUS379552</name>
</gene>
<sequence length="162" mass="19051">MFITNKELLEASIQIEREGRLFYVELCNHIDDPMTKEFLQTMAKEEAMHEEQFKKILDEKNDQKYGWENQQNLRELLDNKFKTDIFPSIDKIMDQTSKIKGIEQALDFAIEAEKVSAEFYTLLGDACDEIDIKTQLVQLEEAEKEHLDRVKSLSKHYAPKCE</sequence>
<dbReference type="PANTHER" id="PTHR33531">
    <property type="entry name" value="RUBRERYTHRIN SUBFAMILY"/>
    <property type="match status" value="1"/>
</dbReference>
<proteinExistence type="predicted"/>
<dbReference type="GO" id="GO:0046872">
    <property type="term" value="F:metal ion binding"/>
    <property type="evidence" value="ECO:0007669"/>
    <property type="project" value="InterPro"/>
</dbReference>
<dbReference type="InterPro" id="IPR012347">
    <property type="entry name" value="Ferritin-like"/>
</dbReference>
<reference evidence="2" key="1">
    <citation type="submission" date="2018-05" db="EMBL/GenBank/DDBJ databases">
        <authorList>
            <person name="Lanie J.A."/>
            <person name="Ng W.-L."/>
            <person name="Kazmierczak K.M."/>
            <person name="Andrzejewski T.M."/>
            <person name="Davidsen T.M."/>
            <person name="Wayne K.J."/>
            <person name="Tettelin H."/>
            <person name="Glass J.I."/>
            <person name="Rusch D."/>
            <person name="Podicherti R."/>
            <person name="Tsui H.-C.T."/>
            <person name="Winkler M.E."/>
        </authorList>
    </citation>
    <scope>NUCLEOTIDE SEQUENCE</scope>
</reference>
<dbReference type="InterPro" id="IPR009078">
    <property type="entry name" value="Ferritin-like_SF"/>
</dbReference>
<dbReference type="Pfam" id="PF02915">
    <property type="entry name" value="Rubrerythrin"/>
    <property type="match status" value="1"/>
</dbReference>
<dbReference type="SUPFAM" id="SSF47240">
    <property type="entry name" value="Ferritin-like"/>
    <property type="match status" value="1"/>
</dbReference>
<evidence type="ECO:0000313" key="2">
    <source>
        <dbReference type="EMBL" id="SVD26698.1"/>
    </source>
</evidence>
<dbReference type="Gene3D" id="1.20.1260.10">
    <property type="match status" value="1"/>
</dbReference>
<accession>A0A382TZ37</accession>
<dbReference type="EMBL" id="UINC01139879">
    <property type="protein sequence ID" value="SVD26698.1"/>
    <property type="molecule type" value="Genomic_DNA"/>
</dbReference>
<dbReference type="PANTHER" id="PTHR33531:SF7">
    <property type="entry name" value="HYPOTHETICAL MEMBRANE PROTEIN, CONSERVED"/>
    <property type="match status" value="1"/>
</dbReference>
<evidence type="ECO:0000259" key="1">
    <source>
        <dbReference type="Pfam" id="PF02915"/>
    </source>
</evidence>